<dbReference type="AlphaFoldDB" id="A0A7S2GMT9"/>
<accession>A0A7S2GMT9</accession>
<feature type="compositionally biased region" description="Polar residues" evidence="1">
    <location>
        <begin position="117"/>
        <end position="134"/>
    </location>
</feature>
<reference evidence="2" key="1">
    <citation type="submission" date="2021-01" db="EMBL/GenBank/DDBJ databases">
        <authorList>
            <person name="Corre E."/>
            <person name="Pelletier E."/>
            <person name="Niang G."/>
            <person name="Scheremetjew M."/>
            <person name="Finn R."/>
            <person name="Kale V."/>
            <person name="Holt S."/>
            <person name="Cochrane G."/>
            <person name="Meng A."/>
            <person name="Brown T."/>
            <person name="Cohen L."/>
        </authorList>
    </citation>
    <scope>NUCLEOTIDE SEQUENCE</scope>
    <source>
        <strain evidence="2">UTEX LB 985</strain>
    </source>
</reference>
<feature type="compositionally biased region" description="Low complexity" evidence="1">
    <location>
        <begin position="191"/>
        <end position="201"/>
    </location>
</feature>
<feature type="compositionally biased region" description="Polar residues" evidence="1">
    <location>
        <begin position="16"/>
        <end position="25"/>
    </location>
</feature>
<evidence type="ECO:0000313" key="2">
    <source>
        <dbReference type="EMBL" id="CAD9460744.1"/>
    </source>
</evidence>
<proteinExistence type="predicted"/>
<feature type="compositionally biased region" description="Polar residues" evidence="1">
    <location>
        <begin position="67"/>
        <end position="80"/>
    </location>
</feature>
<feature type="compositionally biased region" description="Low complexity" evidence="1">
    <location>
        <begin position="93"/>
        <end position="107"/>
    </location>
</feature>
<dbReference type="EMBL" id="HBGU01035610">
    <property type="protein sequence ID" value="CAD9460744.1"/>
    <property type="molecule type" value="Transcribed_RNA"/>
</dbReference>
<protein>
    <submittedName>
        <fullName evidence="2">Uncharacterized protein</fullName>
    </submittedName>
</protein>
<feature type="compositionally biased region" description="Pro residues" evidence="1">
    <location>
        <begin position="202"/>
        <end position="214"/>
    </location>
</feature>
<feature type="region of interest" description="Disordered" evidence="1">
    <location>
        <begin position="16"/>
        <end position="140"/>
    </location>
</feature>
<organism evidence="2">
    <name type="scientific">Haptolina brevifila</name>
    <dbReference type="NCBI Taxonomy" id="156173"/>
    <lineage>
        <taxon>Eukaryota</taxon>
        <taxon>Haptista</taxon>
        <taxon>Haptophyta</taxon>
        <taxon>Prymnesiophyceae</taxon>
        <taxon>Prymnesiales</taxon>
        <taxon>Prymnesiaceae</taxon>
        <taxon>Haptolina</taxon>
    </lineage>
</organism>
<name>A0A7S2GMT9_9EUKA</name>
<feature type="region of interest" description="Disordered" evidence="1">
    <location>
        <begin position="185"/>
        <end position="229"/>
    </location>
</feature>
<evidence type="ECO:0000256" key="1">
    <source>
        <dbReference type="SAM" id="MobiDB-lite"/>
    </source>
</evidence>
<gene>
    <name evidence="2" type="ORF">CBRE1094_LOCUS19534</name>
</gene>
<sequence length="622" mass="68597">MVDEALMTGMGGLTRFLTSAGSVPQSAPPSPCRSVGPKRLAKPGPGPARSSNERTRMPAKSVIPSDYVQSIHRNAMLSRQSPRRSLFSPALSATRSLPPRPAAPAQRPKCRSRDDGSSTPTTRSNVGGTASSGGRASPMPDALQTLIQQGDTLGSTRMCRCTPLPLADVRIRGCTKFVERSSTASCFSSEPSTPGGTTRQPTPQPTPQSTPWPIPLTSAPAGMEPEQDPLKLPPSVLGLRAEWIVWRAACERVGVGELLCECATQHHSIRALAAAIIRLHAWRGACARKDAVQLLVWCALQRRSVQALATTFDGLHKLARSRAQSMFRATMPRAPMRARHSWARWRAACEKVEASQLLGGCAMQYYSTRALGTAVERLRHHSVQCAIEATTMDRRIMRFHHARTISRGVAALQLCHEASSVRRRLLQRAARCSMRGRLIRGWAVLSARTEMLHRATQHVSRRQLNEGWIALCGGVSSGYSHQKMARNASLHAARRQLRHAWIVLSAHQWGHHLQRRIVALGYAHATRVCSGRLFHSVGRTVRGLYVWRQLTHARLRTRVLMMVVSHAAFRKRCGVALQAWRRDVLLTRREVHAAVSELGRRAWAHVLGTEHIPSLDASFKSA</sequence>